<evidence type="ECO:0000313" key="3">
    <source>
        <dbReference type="Proteomes" id="UP000176938"/>
    </source>
</evidence>
<name>A0A1F4R8G8_UNCSA</name>
<feature type="domain" description="DUF5678" evidence="1">
    <location>
        <begin position="9"/>
        <end position="54"/>
    </location>
</feature>
<dbReference type="EMBL" id="METP01000051">
    <property type="protein sequence ID" value="OGC04450.1"/>
    <property type="molecule type" value="Genomic_DNA"/>
</dbReference>
<organism evidence="2 3">
    <name type="scientific">candidate division WOR-1 bacterium RIFCSPLOWO2_02_FULL_46_20</name>
    <dbReference type="NCBI Taxonomy" id="1802567"/>
    <lineage>
        <taxon>Bacteria</taxon>
        <taxon>Bacillati</taxon>
        <taxon>Saganbacteria</taxon>
    </lineage>
</organism>
<proteinExistence type="predicted"/>
<sequence>MENTLVKDEKHGGRFVALKDFGDKTVIVDGKNPSEVLEKAINKGYQNPVILFVPVRDMVQIY</sequence>
<evidence type="ECO:0000313" key="2">
    <source>
        <dbReference type="EMBL" id="OGC04450.1"/>
    </source>
</evidence>
<accession>A0A1F4R8G8</accession>
<reference evidence="2 3" key="1">
    <citation type="journal article" date="2016" name="Nat. Commun.">
        <title>Thousands of microbial genomes shed light on interconnected biogeochemical processes in an aquifer system.</title>
        <authorList>
            <person name="Anantharaman K."/>
            <person name="Brown C.T."/>
            <person name="Hug L.A."/>
            <person name="Sharon I."/>
            <person name="Castelle C.J."/>
            <person name="Probst A.J."/>
            <person name="Thomas B.C."/>
            <person name="Singh A."/>
            <person name="Wilkins M.J."/>
            <person name="Karaoz U."/>
            <person name="Brodie E.L."/>
            <person name="Williams K.H."/>
            <person name="Hubbard S.S."/>
            <person name="Banfield J.F."/>
        </authorList>
    </citation>
    <scope>NUCLEOTIDE SEQUENCE [LARGE SCALE GENOMIC DNA]</scope>
</reference>
<dbReference type="InterPro" id="IPR043734">
    <property type="entry name" value="DUF5678"/>
</dbReference>
<protein>
    <recommendedName>
        <fullName evidence="1">DUF5678 domain-containing protein</fullName>
    </recommendedName>
</protein>
<dbReference type="AlphaFoldDB" id="A0A1F4R8G8"/>
<comment type="caution">
    <text evidence="2">The sequence shown here is derived from an EMBL/GenBank/DDBJ whole genome shotgun (WGS) entry which is preliminary data.</text>
</comment>
<dbReference type="Pfam" id="PF18929">
    <property type="entry name" value="DUF5678"/>
    <property type="match status" value="1"/>
</dbReference>
<evidence type="ECO:0000259" key="1">
    <source>
        <dbReference type="Pfam" id="PF18929"/>
    </source>
</evidence>
<dbReference type="Proteomes" id="UP000176938">
    <property type="component" value="Unassembled WGS sequence"/>
</dbReference>
<gene>
    <name evidence="2" type="ORF">A3H38_02000</name>
</gene>